<organism evidence="1 2">
    <name type="scientific">Gossypium australe</name>
    <dbReference type="NCBI Taxonomy" id="47621"/>
    <lineage>
        <taxon>Eukaryota</taxon>
        <taxon>Viridiplantae</taxon>
        <taxon>Streptophyta</taxon>
        <taxon>Embryophyta</taxon>
        <taxon>Tracheophyta</taxon>
        <taxon>Spermatophyta</taxon>
        <taxon>Magnoliopsida</taxon>
        <taxon>eudicotyledons</taxon>
        <taxon>Gunneridae</taxon>
        <taxon>Pentapetalae</taxon>
        <taxon>rosids</taxon>
        <taxon>malvids</taxon>
        <taxon>Malvales</taxon>
        <taxon>Malvaceae</taxon>
        <taxon>Malvoideae</taxon>
        <taxon>Gossypium</taxon>
    </lineage>
</organism>
<evidence type="ECO:0000313" key="2">
    <source>
        <dbReference type="Proteomes" id="UP000325315"/>
    </source>
</evidence>
<name>A0A5B6VCD5_9ROSI</name>
<accession>A0A5B6VCD5</accession>
<keyword evidence="2" id="KW-1185">Reference proteome</keyword>
<dbReference type="AlphaFoldDB" id="A0A5B6VCD5"/>
<evidence type="ECO:0000313" key="1">
    <source>
        <dbReference type="EMBL" id="KAA3466822.1"/>
    </source>
</evidence>
<protein>
    <submittedName>
        <fullName evidence="1">Copia protein</fullName>
    </submittedName>
</protein>
<dbReference type="Proteomes" id="UP000325315">
    <property type="component" value="Unassembled WGS sequence"/>
</dbReference>
<dbReference type="PANTHER" id="PTHR11439">
    <property type="entry name" value="GAG-POL-RELATED RETROTRANSPOSON"/>
    <property type="match status" value="1"/>
</dbReference>
<comment type="caution">
    <text evidence="1">The sequence shown here is derived from an EMBL/GenBank/DDBJ whole genome shotgun (WGS) entry which is preliminary data.</text>
</comment>
<sequence>MENQETTPVSRSSIEAEYRSITTAACELKWLKGLLQFLGVVHSGSIRLYYDNQSTLHIAANPVYHERTKHIENIKTTHVRSSLQLADIFTKALGIDQFQFLLGKLGISNLHAPT</sequence>
<proteinExistence type="predicted"/>
<dbReference type="CDD" id="cd09272">
    <property type="entry name" value="RNase_HI_RT_Ty1"/>
    <property type="match status" value="1"/>
</dbReference>
<dbReference type="OrthoDB" id="998494at2759"/>
<dbReference type="EMBL" id="SMMG02000007">
    <property type="protein sequence ID" value="KAA3466822.1"/>
    <property type="molecule type" value="Genomic_DNA"/>
</dbReference>
<reference evidence="2" key="1">
    <citation type="journal article" date="2019" name="Plant Biotechnol. J.">
        <title>Genome sequencing of the Australian wild diploid species Gossypium australe highlights disease resistance and delayed gland morphogenesis.</title>
        <authorList>
            <person name="Cai Y."/>
            <person name="Cai X."/>
            <person name="Wang Q."/>
            <person name="Wang P."/>
            <person name="Zhang Y."/>
            <person name="Cai C."/>
            <person name="Xu Y."/>
            <person name="Wang K."/>
            <person name="Zhou Z."/>
            <person name="Wang C."/>
            <person name="Geng S."/>
            <person name="Li B."/>
            <person name="Dong Q."/>
            <person name="Hou Y."/>
            <person name="Wang H."/>
            <person name="Ai P."/>
            <person name="Liu Z."/>
            <person name="Yi F."/>
            <person name="Sun M."/>
            <person name="An G."/>
            <person name="Cheng J."/>
            <person name="Zhang Y."/>
            <person name="Shi Q."/>
            <person name="Xie Y."/>
            <person name="Shi X."/>
            <person name="Chang Y."/>
            <person name="Huang F."/>
            <person name="Chen Y."/>
            <person name="Hong S."/>
            <person name="Mi L."/>
            <person name="Sun Q."/>
            <person name="Zhang L."/>
            <person name="Zhou B."/>
            <person name="Peng R."/>
            <person name="Zhang X."/>
            <person name="Liu F."/>
        </authorList>
    </citation>
    <scope>NUCLEOTIDE SEQUENCE [LARGE SCALE GENOMIC DNA]</scope>
    <source>
        <strain evidence="2">cv. PA1801</strain>
    </source>
</reference>
<dbReference type="PANTHER" id="PTHR11439:SF487">
    <property type="entry name" value="RNA-DIRECTED DNA POLYMERASE"/>
    <property type="match status" value="1"/>
</dbReference>
<gene>
    <name evidence="1" type="ORF">EPI10_001887</name>
</gene>